<dbReference type="SUPFAM" id="SSF141371">
    <property type="entry name" value="PilZ domain-like"/>
    <property type="match status" value="1"/>
</dbReference>
<evidence type="ECO:0000313" key="2">
    <source>
        <dbReference type="EMBL" id="KKL66999.1"/>
    </source>
</evidence>
<dbReference type="Pfam" id="PF07238">
    <property type="entry name" value="PilZ"/>
    <property type="match status" value="1"/>
</dbReference>
<gene>
    <name evidence="2" type="ORF">LCGC14_2139350</name>
</gene>
<evidence type="ECO:0000259" key="1">
    <source>
        <dbReference type="Pfam" id="PF07238"/>
    </source>
</evidence>
<name>A0A0F9DZ38_9ZZZZ</name>
<dbReference type="InterPro" id="IPR009875">
    <property type="entry name" value="PilZ_domain"/>
</dbReference>
<accession>A0A0F9DZ38</accession>
<dbReference type="EMBL" id="LAZR01027022">
    <property type="protein sequence ID" value="KKL66999.1"/>
    <property type="molecule type" value="Genomic_DNA"/>
</dbReference>
<dbReference type="Gene3D" id="2.40.10.220">
    <property type="entry name" value="predicted glycosyltransferase like domains"/>
    <property type="match status" value="1"/>
</dbReference>
<protein>
    <recommendedName>
        <fullName evidence="1">PilZ domain-containing protein</fullName>
    </recommendedName>
</protein>
<organism evidence="2">
    <name type="scientific">marine sediment metagenome</name>
    <dbReference type="NCBI Taxonomy" id="412755"/>
    <lineage>
        <taxon>unclassified sequences</taxon>
        <taxon>metagenomes</taxon>
        <taxon>ecological metagenomes</taxon>
    </lineage>
</organism>
<sequence length="158" mass="17878">MSEKAFVSSGNVVTLTCPKCSKSKTADVSKYMDHATEVKIRAKCSCGNTLRVTLDRRKFYRKITNLPGIYISEKEGTRGQITVKDLSMGGLKFKVNMKPAFSVNDKLLLEFHLDNKSRSMIREWVIVRNIVDLQVGTKFVSFDPAGSTEQNIQFYLLE</sequence>
<reference evidence="2" key="1">
    <citation type="journal article" date="2015" name="Nature">
        <title>Complex archaea that bridge the gap between prokaryotes and eukaryotes.</title>
        <authorList>
            <person name="Spang A."/>
            <person name="Saw J.H."/>
            <person name="Jorgensen S.L."/>
            <person name="Zaremba-Niedzwiedzka K."/>
            <person name="Martijn J."/>
            <person name="Lind A.E."/>
            <person name="van Eijk R."/>
            <person name="Schleper C."/>
            <person name="Guy L."/>
            <person name="Ettema T.J."/>
        </authorList>
    </citation>
    <scope>NUCLEOTIDE SEQUENCE</scope>
</reference>
<dbReference type="AlphaFoldDB" id="A0A0F9DZ38"/>
<comment type="caution">
    <text evidence="2">The sequence shown here is derived from an EMBL/GenBank/DDBJ whole genome shotgun (WGS) entry which is preliminary data.</text>
</comment>
<proteinExistence type="predicted"/>
<feature type="domain" description="PilZ" evidence="1">
    <location>
        <begin position="55"/>
        <end position="152"/>
    </location>
</feature>
<dbReference type="GO" id="GO:0035438">
    <property type="term" value="F:cyclic-di-GMP binding"/>
    <property type="evidence" value="ECO:0007669"/>
    <property type="project" value="InterPro"/>
</dbReference>